<evidence type="ECO:0000313" key="3">
    <source>
        <dbReference type="EMBL" id="MBE6093630.1"/>
    </source>
</evidence>
<dbReference type="PANTHER" id="PTHR39201">
    <property type="entry name" value="EXPORTED PROTEIN-RELATED"/>
    <property type="match status" value="1"/>
</dbReference>
<gene>
    <name evidence="3" type="ORF">E7201_10805</name>
    <name evidence="2" type="ORF">E7203_13530</name>
</gene>
<dbReference type="EMBL" id="SVCA01000020">
    <property type="protein sequence ID" value="MBE6086431.1"/>
    <property type="molecule type" value="Genomic_DNA"/>
</dbReference>
<dbReference type="PANTHER" id="PTHR39201:SF1">
    <property type="entry name" value="FLAVODOXIN-LIKE DOMAIN-CONTAINING PROTEIN"/>
    <property type="match status" value="1"/>
</dbReference>
<sequence length="216" mass="23759">MGTLGLLFSGCGIFSDKAASPAAAAENAGTVAEGAKGKKILVAFFSRKGDNYEVGYIEKGNTHILADMIAEELPGADVFEIKTVKEYAADYRACTEEAKAEKEQDARPQLATKIPNFQDYDIVFLGYPIWWSDLPMPVYTFMESYDWQGKTVIPFCTSAGDVMTGLEDRVIPRYAKGAQVKLPGLGLSGKRVQQETESVRPQVKTWLNELRNMGVL</sequence>
<dbReference type="InterPro" id="IPR008254">
    <property type="entry name" value="Flavodoxin/NO_synth"/>
</dbReference>
<comment type="caution">
    <text evidence="2">The sequence shown here is derived from an EMBL/GenBank/DDBJ whole genome shotgun (WGS) entry which is preliminary data.</text>
</comment>
<dbReference type="Pfam" id="PF12682">
    <property type="entry name" value="Flavodoxin_4"/>
    <property type="match status" value="1"/>
</dbReference>
<name>A0A927WKX0_SELRU</name>
<evidence type="ECO:0000313" key="2">
    <source>
        <dbReference type="EMBL" id="MBE6086431.1"/>
    </source>
</evidence>
<organism evidence="2 4">
    <name type="scientific">Selenomonas ruminantium</name>
    <dbReference type="NCBI Taxonomy" id="971"/>
    <lineage>
        <taxon>Bacteria</taxon>
        <taxon>Bacillati</taxon>
        <taxon>Bacillota</taxon>
        <taxon>Negativicutes</taxon>
        <taxon>Selenomonadales</taxon>
        <taxon>Selenomonadaceae</taxon>
        <taxon>Selenomonas</taxon>
    </lineage>
</organism>
<dbReference type="GO" id="GO:0016651">
    <property type="term" value="F:oxidoreductase activity, acting on NAD(P)H"/>
    <property type="evidence" value="ECO:0007669"/>
    <property type="project" value="UniProtKB-ARBA"/>
</dbReference>
<dbReference type="InterPro" id="IPR029039">
    <property type="entry name" value="Flavoprotein-like_sf"/>
</dbReference>
<protein>
    <submittedName>
        <fullName evidence="2">Flavodoxin</fullName>
    </submittedName>
</protein>
<dbReference type="GO" id="GO:0010181">
    <property type="term" value="F:FMN binding"/>
    <property type="evidence" value="ECO:0007669"/>
    <property type="project" value="InterPro"/>
</dbReference>
<evidence type="ECO:0000313" key="4">
    <source>
        <dbReference type="Proteomes" id="UP000772151"/>
    </source>
</evidence>
<feature type="domain" description="Flavodoxin-like" evidence="1">
    <location>
        <begin position="59"/>
        <end position="176"/>
    </location>
</feature>
<dbReference type="Proteomes" id="UP000761380">
    <property type="component" value="Unassembled WGS sequence"/>
</dbReference>
<dbReference type="EMBL" id="SVBY01000111">
    <property type="protein sequence ID" value="MBE6093630.1"/>
    <property type="molecule type" value="Genomic_DNA"/>
</dbReference>
<dbReference type="Proteomes" id="UP000772151">
    <property type="component" value="Unassembled WGS sequence"/>
</dbReference>
<proteinExistence type="predicted"/>
<dbReference type="SUPFAM" id="SSF52218">
    <property type="entry name" value="Flavoproteins"/>
    <property type="match status" value="1"/>
</dbReference>
<dbReference type="Gene3D" id="3.40.50.360">
    <property type="match status" value="1"/>
</dbReference>
<accession>A0A927WKX0</accession>
<evidence type="ECO:0000259" key="1">
    <source>
        <dbReference type="Pfam" id="PF12682"/>
    </source>
</evidence>
<reference evidence="2" key="1">
    <citation type="submission" date="2019-04" db="EMBL/GenBank/DDBJ databases">
        <title>Evolution of Biomass-Degrading Anaerobic Consortia Revealed by Metagenomics.</title>
        <authorList>
            <person name="Peng X."/>
        </authorList>
    </citation>
    <scope>NUCLEOTIDE SEQUENCE</scope>
    <source>
        <strain evidence="3">SIG240</strain>
        <strain evidence="2">SIG242</strain>
    </source>
</reference>
<dbReference type="AlphaFoldDB" id="A0A927WKX0"/>